<dbReference type="STRING" id="660517.SAMN04487946_109115"/>
<reference evidence="10" key="1">
    <citation type="submission" date="2016-10" db="EMBL/GenBank/DDBJ databases">
        <authorList>
            <person name="Varghese N."/>
            <person name="Submissions S."/>
        </authorList>
    </citation>
    <scope>NUCLEOTIDE SEQUENCE [LARGE SCALE GENOMIC DNA]</scope>
    <source>
        <strain evidence="10">CGMCC 1.10118</strain>
    </source>
</reference>
<sequence length="314" mass="35635">MMQLEVARLGHVALETSDLESSIEFFHGTVGLEIVDRDDDSVYLRAVDEYDHHSLSLTEAERSRIDHIGWQTEAPKHVAAFADRFADRGIDVTWIDDGVEPGQGEAIRFEVPNGHQFELYGEMEKPDPPVERRSKLKNRVYDPSDNNPIAPHRIDHLQIWDPDGFECAEWIREELGFQVQEYYDEADGTRWGTFLSACGVKIDLAVVQSSSADDEPAVHHVAYGVDTPNDLFAAHNVMNENDVPVDGIGQHGISRGEFMYARDPTSSHRIEFNTGSYLTLDPHWEPVAWEENDISDGDDHQWIGGIDNLERVYY</sequence>
<evidence type="ECO:0000256" key="4">
    <source>
        <dbReference type="ARBA" id="ARBA00022737"/>
    </source>
</evidence>
<dbReference type="Gene3D" id="3.10.180.10">
    <property type="entry name" value="2,3-Dihydroxybiphenyl 1,2-Dioxygenase, domain 1"/>
    <property type="match status" value="2"/>
</dbReference>
<name>A0A1H3IBZ7_9EURY</name>
<dbReference type="InterPro" id="IPR054560">
    <property type="entry name" value="XylE-like_N"/>
</dbReference>
<keyword evidence="4" id="KW-0677">Repeat</keyword>
<organism evidence="9 10">
    <name type="scientific">Halobellus clavatus</name>
    <dbReference type="NCBI Taxonomy" id="660517"/>
    <lineage>
        <taxon>Archaea</taxon>
        <taxon>Methanobacteriati</taxon>
        <taxon>Methanobacteriota</taxon>
        <taxon>Stenosarchaea group</taxon>
        <taxon>Halobacteria</taxon>
        <taxon>Halobacteriales</taxon>
        <taxon>Haloferacaceae</taxon>
        <taxon>Halobellus</taxon>
    </lineage>
</organism>
<evidence type="ECO:0000256" key="1">
    <source>
        <dbReference type="ARBA" id="ARBA00008784"/>
    </source>
</evidence>
<dbReference type="PROSITE" id="PS51819">
    <property type="entry name" value="VOC"/>
    <property type="match status" value="2"/>
</dbReference>
<dbReference type="InterPro" id="IPR004360">
    <property type="entry name" value="Glyas_Fos-R_dOase_dom"/>
</dbReference>
<dbReference type="InterPro" id="IPR029068">
    <property type="entry name" value="Glyas_Bleomycin-R_OHBP_Dase"/>
</dbReference>
<accession>A0A1H3IBZ7</accession>
<dbReference type="Proteomes" id="UP000199170">
    <property type="component" value="Unassembled WGS sequence"/>
</dbReference>
<evidence type="ECO:0000256" key="2">
    <source>
        <dbReference type="ARBA" id="ARBA00011881"/>
    </source>
</evidence>
<dbReference type="GO" id="GO:0046872">
    <property type="term" value="F:metal ion binding"/>
    <property type="evidence" value="ECO:0007669"/>
    <property type="project" value="UniProtKB-KW"/>
</dbReference>
<evidence type="ECO:0000256" key="7">
    <source>
        <dbReference type="ARBA" id="ARBA00023002"/>
    </source>
</evidence>
<dbReference type="AlphaFoldDB" id="A0A1H3IBZ7"/>
<dbReference type="SUPFAM" id="SSF54593">
    <property type="entry name" value="Glyoxalase/Bleomycin resistance protein/Dihydroxybiphenyl dioxygenase"/>
    <property type="match status" value="1"/>
</dbReference>
<comment type="subunit">
    <text evidence="2">Homotetramer.</text>
</comment>
<dbReference type="PANTHER" id="PTHR36113:SF3">
    <property type="entry name" value="SLL5075 PROTEIN"/>
    <property type="match status" value="1"/>
</dbReference>
<evidence type="ECO:0000313" key="10">
    <source>
        <dbReference type="Proteomes" id="UP000199170"/>
    </source>
</evidence>
<evidence type="ECO:0000256" key="5">
    <source>
        <dbReference type="ARBA" id="ARBA00022797"/>
    </source>
</evidence>
<protein>
    <submittedName>
        <fullName evidence="9">Catechol 2,3-dioxygenase</fullName>
    </submittedName>
</protein>
<dbReference type="Pfam" id="PF22247">
    <property type="entry name" value="Diox-like_N"/>
    <property type="match status" value="1"/>
</dbReference>
<feature type="domain" description="VOC" evidence="8">
    <location>
        <begin position="153"/>
        <end position="275"/>
    </location>
</feature>
<evidence type="ECO:0000313" key="9">
    <source>
        <dbReference type="EMBL" id="SDY25221.1"/>
    </source>
</evidence>
<dbReference type="PANTHER" id="PTHR36113">
    <property type="entry name" value="LYASE, PUTATIVE-RELATED-RELATED"/>
    <property type="match status" value="1"/>
</dbReference>
<evidence type="ECO:0000256" key="3">
    <source>
        <dbReference type="ARBA" id="ARBA00022723"/>
    </source>
</evidence>
<keyword evidence="5" id="KW-0058">Aromatic hydrocarbons catabolism</keyword>
<comment type="similarity">
    <text evidence="1">Belongs to the extradiol ring-cleavage dioxygenase family.</text>
</comment>
<gene>
    <name evidence="9" type="ORF">SAMN04487946_109115</name>
</gene>
<dbReference type="GO" id="GO:0051213">
    <property type="term" value="F:dioxygenase activity"/>
    <property type="evidence" value="ECO:0007669"/>
    <property type="project" value="UniProtKB-KW"/>
</dbReference>
<dbReference type="InterPro" id="IPR051332">
    <property type="entry name" value="Fosfomycin_Res_Enzymes"/>
</dbReference>
<evidence type="ECO:0000259" key="8">
    <source>
        <dbReference type="PROSITE" id="PS51819"/>
    </source>
</evidence>
<dbReference type="EMBL" id="FNPB01000009">
    <property type="protein sequence ID" value="SDY25221.1"/>
    <property type="molecule type" value="Genomic_DNA"/>
</dbReference>
<dbReference type="Pfam" id="PF00903">
    <property type="entry name" value="Glyoxalase"/>
    <property type="match status" value="1"/>
</dbReference>
<feature type="domain" description="VOC" evidence="8">
    <location>
        <begin position="8"/>
        <end position="122"/>
    </location>
</feature>
<dbReference type="InterPro" id="IPR037523">
    <property type="entry name" value="VOC_core"/>
</dbReference>
<keyword evidence="7" id="KW-0560">Oxidoreductase</keyword>
<keyword evidence="10" id="KW-1185">Reference proteome</keyword>
<keyword evidence="6 9" id="KW-0223">Dioxygenase</keyword>
<evidence type="ECO:0000256" key="6">
    <source>
        <dbReference type="ARBA" id="ARBA00022964"/>
    </source>
</evidence>
<keyword evidence="3" id="KW-0479">Metal-binding</keyword>
<proteinExistence type="inferred from homology"/>